<evidence type="ECO:0000313" key="2">
    <source>
        <dbReference type="Proteomes" id="UP001595766"/>
    </source>
</evidence>
<keyword evidence="2" id="KW-1185">Reference proteome</keyword>
<dbReference type="Proteomes" id="UP001595766">
    <property type="component" value="Unassembled WGS sequence"/>
</dbReference>
<name>A0ABV8ENT6_9BACT</name>
<dbReference type="RefSeq" id="WP_241297616.1">
    <property type="nucleotide sequence ID" value="NZ_JAKZGR010000026.1"/>
</dbReference>
<gene>
    <name evidence="1" type="ORF">ACFOUP_16485</name>
</gene>
<dbReference type="Pfam" id="PF09907">
    <property type="entry name" value="HigB_toxin"/>
    <property type="match status" value="1"/>
</dbReference>
<proteinExistence type="predicted"/>
<reference evidence="2" key="1">
    <citation type="journal article" date="2019" name="Int. J. Syst. Evol. Microbiol.">
        <title>The Global Catalogue of Microorganisms (GCM) 10K type strain sequencing project: providing services to taxonomists for standard genome sequencing and annotation.</title>
        <authorList>
            <consortium name="The Broad Institute Genomics Platform"/>
            <consortium name="The Broad Institute Genome Sequencing Center for Infectious Disease"/>
            <person name="Wu L."/>
            <person name="Ma J."/>
        </authorList>
    </citation>
    <scope>NUCLEOTIDE SEQUENCE [LARGE SCALE GENOMIC DNA]</scope>
    <source>
        <strain evidence="2">CECT 8551</strain>
    </source>
</reference>
<comment type="caution">
    <text evidence="1">The sequence shown here is derived from an EMBL/GenBank/DDBJ whole genome shotgun (WGS) entry which is preliminary data.</text>
</comment>
<evidence type="ECO:0000313" key="1">
    <source>
        <dbReference type="EMBL" id="MFC3977983.1"/>
    </source>
</evidence>
<accession>A0ABV8ENT6</accession>
<dbReference type="EMBL" id="JBHSAV010000091">
    <property type="protein sequence ID" value="MFC3977983.1"/>
    <property type="molecule type" value="Genomic_DNA"/>
</dbReference>
<organism evidence="1 2">
    <name type="scientific">Belliella kenyensis</name>
    <dbReference type="NCBI Taxonomy" id="1472724"/>
    <lineage>
        <taxon>Bacteria</taxon>
        <taxon>Pseudomonadati</taxon>
        <taxon>Bacteroidota</taxon>
        <taxon>Cytophagia</taxon>
        <taxon>Cytophagales</taxon>
        <taxon>Cyclobacteriaceae</taxon>
        <taxon>Belliella</taxon>
    </lineage>
</organism>
<protein>
    <submittedName>
        <fullName evidence="1">Type II toxin-antitoxin system HigB family toxin</fullName>
    </submittedName>
</protein>
<dbReference type="InterPro" id="IPR018669">
    <property type="entry name" value="Toxin_HigB"/>
</dbReference>
<sequence length="76" mass="9040">MRFWYATTSKKEWSSLNDIKNDFNSVDYVGNHRFVFNIKGNSYRLIAIISFSAKKVYIRFIGIHAEYDKIQDIQNI</sequence>